<dbReference type="RefSeq" id="WP_394850781.1">
    <property type="nucleotide sequence ID" value="NZ_CP089982.1"/>
</dbReference>
<proteinExistence type="predicted"/>
<feature type="transmembrane region" description="Helical" evidence="1">
    <location>
        <begin position="975"/>
        <end position="992"/>
    </location>
</feature>
<feature type="transmembrane region" description="Helical" evidence="1">
    <location>
        <begin position="432"/>
        <end position="452"/>
    </location>
</feature>
<dbReference type="EMBL" id="CP089982">
    <property type="protein sequence ID" value="WXB00139.1"/>
    <property type="molecule type" value="Genomic_DNA"/>
</dbReference>
<evidence type="ECO:0000313" key="3">
    <source>
        <dbReference type="EMBL" id="WXB00139.1"/>
    </source>
</evidence>
<feature type="transmembrane region" description="Helical" evidence="1">
    <location>
        <begin position="544"/>
        <end position="562"/>
    </location>
</feature>
<keyword evidence="1" id="KW-0812">Transmembrane</keyword>
<dbReference type="PRINTS" id="PR00702">
    <property type="entry name" value="ACRIFLAVINRP"/>
</dbReference>
<feature type="domain" description="SSD" evidence="2">
    <location>
        <begin position="339"/>
        <end position="489"/>
    </location>
</feature>
<organism evidence="3 4">
    <name type="scientific">Pendulispora brunnea</name>
    <dbReference type="NCBI Taxonomy" id="2905690"/>
    <lineage>
        <taxon>Bacteria</taxon>
        <taxon>Pseudomonadati</taxon>
        <taxon>Myxococcota</taxon>
        <taxon>Myxococcia</taxon>
        <taxon>Myxococcales</taxon>
        <taxon>Sorangiineae</taxon>
        <taxon>Pendulisporaceae</taxon>
        <taxon>Pendulispora</taxon>
    </lineage>
</organism>
<dbReference type="PANTHER" id="PTHR32063">
    <property type="match status" value="1"/>
</dbReference>
<sequence>MQWLAAICIKRPIFATVLILVICVVGAFGYVQLGVDRFPKVDLPIVTVTTRLPGAAPEDVETEITEKVEEAVNTVSGIDELQSITTEGVSLVTITFILEKDPDIGAQEIRDRLNLILPDLPKDIEQPTVQKLDPDSQPVLYLALNAPDKPIQEVTEFADKRIRRLFEAIDGVGQVQIIGGQERQVNVWLDPIALRGAGITALDVQRAIGAQNLTTPGGRVDTGPEQLTLRIHGRVERPQEIGELVVRQVAGHSIRVKDVAKVEDGAEERETAAQLNGRRTVTLQVRKQSGSNTVKVVDAVKARMEELKKTLPAGYQLEVVRDDSGVIRTSVDAVHEHLIIGAILAALVVLLFLGNLRSTIIAAIAIPTSIIGTFALMWIQSFTLNTITLLALALAVGIVIDDAIVVLENIYRHVEEKGQSPEEAARTGTQEIGLAVLATTLSLIAVFLPVAFMGGIPGRFLKSFGVTMAFAIAVSLLVSFTLTPMMASRWLKAHERGSLPSGDKTARIHEERKEPLGERVVNFFYRPIERAYMAMLRFVMRRRWIVVVLSLVTLGSCGPLAGKANKGFLPRNDDAQFEVVVRAPEGTSLAQTELIGERMARDIRAYPTVHATLVTVGSDSGKTQNAARIYVRLTDPAFRPEQTQEQIMNQFRKEVVPKQPKDLRITISEIGAFSGGGFSTAKIQYTVRGPDLRKLEEVTSHVLPKLRKVPGAVDVDSSLILGKPEVGVYINRGRAADLGVQVSDIANALRLLVEGDEVSNYEEHGEQYDVRVRAEPQYRADMNGLRLLTVPSQRLGFVPLSDVVELRRGTGPAEIRHLNRQRVVTMLANVIPGVGEGAVASELKKIIDEEKLPADYVAAPTGQTREMGRVMVNFALAIGLSFVFMYLVLAAQFESWLHPFTILLSLPLTLPFAFMSVILFKQAIDIYSMLGILVLFGVVKKNAILQIDHTNQLRRAGMPRLEAILQGNRDRLRPILMTTLAFVAGMIPLILSKGVGAGYNRATAGVVVGGQILSLLLTLLATPVAYSLFDDASRWLRKLFRLKGPGEFDVAIAPPQSLPMPGE</sequence>
<gene>
    <name evidence="3" type="ORF">LZC95_25405</name>
</gene>
<evidence type="ECO:0000259" key="2">
    <source>
        <dbReference type="PROSITE" id="PS50156"/>
    </source>
</evidence>
<keyword evidence="4" id="KW-1185">Reference proteome</keyword>
<dbReference type="Gene3D" id="3.30.70.1430">
    <property type="entry name" value="Multidrug efflux transporter AcrB pore domain"/>
    <property type="match status" value="2"/>
</dbReference>
<dbReference type="SUPFAM" id="SSF82693">
    <property type="entry name" value="Multidrug efflux transporter AcrB pore domain, PN1, PN2, PC1 and PC2 subdomains"/>
    <property type="match status" value="3"/>
</dbReference>
<evidence type="ECO:0000256" key="1">
    <source>
        <dbReference type="SAM" id="Phobius"/>
    </source>
</evidence>
<dbReference type="InterPro" id="IPR027463">
    <property type="entry name" value="AcrB_DN_DC_subdom"/>
</dbReference>
<reference evidence="3 4" key="1">
    <citation type="submission" date="2021-12" db="EMBL/GenBank/DDBJ databases">
        <title>Discovery of the Pendulisporaceae a myxobacterial family with distinct sporulation behavior and unique specialized metabolism.</title>
        <authorList>
            <person name="Garcia R."/>
            <person name="Popoff A."/>
            <person name="Bader C.D."/>
            <person name="Loehr J."/>
            <person name="Walesch S."/>
            <person name="Walt C."/>
            <person name="Boldt J."/>
            <person name="Bunk B."/>
            <person name="Haeckl F.J.F.P.J."/>
            <person name="Gunesch A.P."/>
            <person name="Birkelbach J."/>
            <person name="Nuebel U."/>
            <person name="Pietschmann T."/>
            <person name="Bach T."/>
            <person name="Mueller R."/>
        </authorList>
    </citation>
    <scope>NUCLEOTIDE SEQUENCE [LARGE SCALE GENOMIC DNA]</scope>
    <source>
        <strain evidence="3 4">MSr12523</strain>
    </source>
</reference>
<dbReference type="PROSITE" id="PS50156">
    <property type="entry name" value="SSD"/>
    <property type="match status" value="1"/>
</dbReference>
<dbReference type="Pfam" id="PF00873">
    <property type="entry name" value="ACR_tran"/>
    <property type="match status" value="1"/>
</dbReference>
<feature type="transmembrane region" description="Helical" evidence="1">
    <location>
        <begin position="870"/>
        <end position="889"/>
    </location>
</feature>
<accession>A0ABZ2KNA6</accession>
<evidence type="ECO:0000313" key="4">
    <source>
        <dbReference type="Proteomes" id="UP001379533"/>
    </source>
</evidence>
<feature type="transmembrane region" description="Helical" evidence="1">
    <location>
        <begin position="387"/>
        <end position="411"/>
    </location>
</feature>
<dbReference type="Gene3D" id="3.30.70.1320">
    <property type="entry name" value="Multidrug efflux transporter AcrB pore domain like"/>
    <property type="match status" value="1"/>
</dbReference>
<feature type="transmembrane region" description="Helical" evidence="1">
    <location>
        <begin position="12"/>
        <end position="31"/>
    </location>
</feature>
<feature type="transmembrane region" description="Helical" evidence="1">
    <location>
        <begin position="901"/>
        <end position="920"/>
    </location>
</feature>
<feature type="transmembrane region" description="Helical" evidence="1">
    <location>
        <begin position="337"/>
        <end position="353"/>
    </location>
</feature>
<protein>
    <submittedName>
        <fullName evidence="3">Efflux RND transporter permease subunit</fullName>
    </submittedName>
</protein>
<feature type="transmembrane region" description="Helical" evidence="1">
    <location>
        <begin position="360"/>
        <end position="381"/>
    </location>
</feature>
<dbReference type="Gene3D" id="3.30.70.1440">
    <property type="entry name" value="Multidrug efflux transporter AcrB pore domain"/>
    <property type="match status" value="1"/>
</dbReference>
<feature type="transmembrane region" description="Helical" evidence="1">
    <location>
        <begin position="926"/>
        <end position="945"/>
    </location>
</feature>
<feature type="transmembrane region" description="Helical" evidence="1">
    <location>
        <begin position="464"/>
        <end position="482"/>
    </location>
</feature>
<dbReference type="Gene3D" id="3.30.2090.10">
    <property type="entry name" value="Multidrug efflux transporter AcrB TolC docking domain, DN and DC subdomains"/>
    <property type="match status" value="2"/>
</dbReference>
<keyword evidence="1" id="KW-0472">Membrane</keyword>
<dbReference type="Proteomes" id="UP001379533">
    <property type="component" value="Chromosome"/>
</dbReference>
<name>A0ABZ2KNA6_9BACT</name>
<dbReference type="InterPro" id="IPR001036">
    <property type="entry name" value="Acrflvin-R"/>
</dbReference>
<dbReference type="Gene3D" id="1.20.1640.10">
    <property type="entry name" value="Multidrug efflux transporter AcrB transmembrane domain"/>
    <property type="match status" value="2"/>
</dbReference>
<dbReference type="PANTHER" id="PTHR32063:SF0">
    <property type="entry name" value="SWARMING MOTILITY PROTEIN SWRC"/>
    <property type="match status" value="1"/>
</dbReference>
<dbReference type="InterPro" id="IPR000731">
    <property type="entry name" value="SSD"/>
</dbReference>
<keyword evidence="1" id="KW-1133">Transmembrane helix</keyword>
<dbReference type="SUPFAM" id="SSF82714">
    <property type="entry name" value="Multidrug efflux transporter AcrB TolC docking domain, DN and DC subdomains"/>
    <property type="match status" value="2"/>
</dbReference>
<dbReference type="SUPFAM" id="SSF82866">
    <property type="entry name" value="Multidrug efflux transporter AcrB transmembrane domain"/>
    <property type="match status" value="2"/>
</dbReference>
<feature type="transmembrane region" description="Helical" evidence="1">
    <location>
        <begin position="1004"/>
        <end position="1029"/>
    </location>
</feature>